<reference evidence="2 3" key="2">
    <citation type="submission" date="2018-11" db="EMBL/GenBank/DDBJ databases">
        <authorList>
            <consortium name="Pathogen Informatics"/>
        </authorList>
    </citation>
    <scope>NUCLEOTIDE SEQUENCE [LARGE SCALE GENOMIC DNA]</scope>
</reference>
<sequence length="102" mass="11251">MSDKGSKDSAEKKRDEDDSASTCSDGDLFDSGEDEIDDFEEADRKIGLDMQFPKRSSCMAQTLQLAPVGGLKASGWRAQVDALIRVDRRFRKAQLTAGRLHA</sequence>
<name>A0A183U3V3_TOXCA</name>
<gene>
    <name evidence="2" type="ORF">TCNE_LOCUS3171</name>
</gene>
<protein>
    <submittedName>
        <fullName evidence="4">SPT6_acidic domain-containing protein</fullName>
    </submittedName>
</protein>
<keyword evidence="3" id="KW-1185">Reference proteome</keyword>
<feature type="compositionally biased region" description="Basic and acidic residues" evidence="1">
    <location>
        <begin position="1"/>
        <end position="16"/>
    </location>
</feature>
<dbReference type="WBParaSite" id="TCNE_0000317301-mRNA-1">
    <property type="protein sequence ID" value="TCNE_0000317301-mRNA-1"/>
    <property type="gene ID" value="TCNE_0000317301"/>
</dbReference>
<organism evidence="3 4">
    <name type="scientific">Toxocara canis</name>
    <name type="common">Canine roundworm</name>
    <dbReference type="NCBI Taxonomy" id="6265"/>
    <lineage>
        <taxon>Eukaryota</taxon>
        <taxon>Metazoa</taxon>
        <taxon>Ecdysozoa</taxon>
        <taxon>Nematoda</taxon>
        <taxon>Chromadorea</taxon>
        <taxon>Rhabditida</taxon>
        <taxon>Spirurina</taxon>
        <taxon>Ascaridomorpha</taxon>
        <taxon>Ascaridoidea</taxon>
        <taxon>Toxocaridae</taxon>
        <taxon>Toxocara</taxon>
    </lineage>
</organism>
<dbReference type="AlphaFoldDB" id="A0A183U3V3"/>
<evidence type="ECO:0000313" key="3">
    <source>
        <dbReference type="Proteomes" id="UP000050794"/>
    </source>
</evidence>
<reference evidence="4" key="1">
    <citation type="submission" date="2016-06" db="UniProtKB">
        <authorList>
            <consortium name="WormBaseParasite"/>
        </authorList>
    </citation>
    <scope>IDENTIFICATION</scope>
</reference>
<feature type="region of interest" description="Disordered" evidence="1">
    <location>
        <begin position="1"/>
        <end position="34"/>
    </location>
</feature>
<evidence type="ECO:0000256" key="1">
    <source>
        <dbReference type="SAM" id="MobiDB-lite"/>
    </source>
</evidence>
<proteinExistence type="predicted"/>
<dbReference type="Proteomes" id="UP000050794">
    <property type="component" value="Unassembled WGS sequence"/>
</dbReference>
<evidence type="ECO:0000313" key="2">
    <source>
        <dbReference type="EMBL" id="VDM28888.1"/>
    </source>
</evidence>
<dbReference type="EMBL" id="UYWY01003825">
    <property type="protein sequence ID" value="VDM28888.1"/>
    <property type="molecule type" value="Genomic_DNA"/>
</dbReference>
<accession>A0A183U3V3</accession>
<evidence type="ECO:0000313" key="4">
    <source>
        <dbReference type="WBParaSite" id="TCNE_0000317301-mRNA-1"/>
    </source>
</evidence>